<name>A0A2K4W8L7_9PSED</name>
<evidence type="ECO:0000313" key="2">
    <source>
        <dbReference type="EMBL" id="SOS32209.1"/>
    </source>
</evidence>
<evidence type="ECO:0000313" key="3">
    <source>
        <dbReference type="Proteomes" id="UP000238093"/>
    </source>
</evidence>
<gene>
    <name evidence="2" type="ORF">CFBP6411_00846</name>
</gene>
<dbReference type="InterPro" id="IPR025161">
    <property type="entry name" value="IS402-like_dom"/>
</dbReference>
<dbReference type="AlphaFoldDB" id="A0A2K4W8L7"/>
<reference evidence="2 3" key="1">
    <citation type="submission" date="2017-11" db="EMBL/GenBank/DDBJ databases">
        <authorList>
            <person name="Han C.G."/>
        </authorList>
    </citation>
    <scope>NUCLEOTIDE SEQUENCE [LARGE SCALE GENOMIC DNA]</scope>
    <source>
        <strain evidence="2">CFBP6411</strain>
    </source>
</reference>
<dbReference type="PANTHER" id="PTHR46637:SF1">
    <property type="entry name" value="BLL5188 PROTEIN"/>
    <property type="match status" value="1"/>
</dbReference>
<sequence length="109" mass="12918">MPRLMLSDEHWPKLREILLHESIYNKRDLRTTVEGMLYRISVGCPWRDLLKEFGNWSKIYKRFNSWSASGKWFKVHEVLMTDPDLEWFFVDGSYAKVHQHSAGAASTKD</sequence>
<dbReference type="EMBL" id="LT963408">
    <property type="protein sequence ID" value="SOS32209.1"/>
    <property type="molecule type" value="Genomic_DNA"/>
</dbReference>
<dbReference type="Proteomes" id="UP000238093">
    <property type="component" value="Chromosome I"/>
</dbReference>
<feature type="domain" description="Insertion element IS402-like" evidence="1">
    <location>
        <begin position="6"/>
        <end position="76"/>
    </location>
</feature>
<accession>A0A2K4W8L7</accession>
<dbReference type="InterPro" id="IPR052909">
    <property type="entry name" value="Transposase_6_like"/>
</dbReference>
<evidence type="ECO:0000259" key="1">
    <source>
        <dbReference type="Pfam" id="PF13340"/>
    </source>
</evidence>
<dbReference type="PANTHER" id="PTHR46637">
    <property type="entry name" value="TIS1421-TRANSPOSASE PROTEIN A"/>
    <property type="match status" value="1"/>
</dbReference>
<dbReference type="Pfam" id="PF13340">
    <property type="entry name" value="DUF4096"/>
    <property type="match status" value="1"/>
</dbReference>
<protein>
    <submittedName>
        <fullName evidence="2">Transposase, IS4</fullName>
    </submittedName>
</protein>
<proteinExistence type="predicted"/>
<organism evidence="2 3">
    <name type="scientific">Pseudomonas syringae group genomosp. 3</name>
    <dbReference type="NCBI Taxonomy" id="251701"/>
    <lineage>
        <taxon>Bacteria</taxon>
        <taxon>Pseudomonadati</taxon>
        <taxon>Pseudomonadota</taxon>
        <taxon>Gammaproteobacteria</taxon>
        <taxon>Pseudomonadales</taxon>
        <taxon>Pseudomonadaceae</taxon>
        <taxon>Pseudomonas</taxon>
    </lineage>
</organism>